<dbReference type="EMBL" id="JWIO01000001">
    <property type="protein sequence ID" value="KLL13063.1"/>
    <property type="molecule type" value="Genomic_DNA"/>
</dbReference>
<dbReference type="Proteomes" id="UP000035425">
    <property type="component" value="Unassembled WGS sequence"/>
</dbReference>
<dbReference type="GO" id="GO:0016740">
    <property type="term" value="F:transferase activity"/>
    <property type="evidence" value="ECO:0007669"/>
    <property type="project" value="UniProtKB-KW"/>
</dbReference>
<dbReference type="Pfam" id="PF13439">
    <property type="entry name" value="Glyco_transf_4"/>
    <property type="match status" value="1"/>
</dbReference>
<sequence>MPGRLRVLQVTPRFFPDMGGIETHVYETARRLNAMPGLRVDVLTTDRDGSRPPVEVVEGIRVRRVPAWPRERDYYVAPRIRAAVGGGYYDLVHCQGAHTAVPVIAMTAALAAGTPYLVSPHTGGHSSAIRHRLRGAQWRALGPLLRRARQVVCVAEFEKDMFARLARVAVDRLRVVPNGVEPASTTTDIRPDADAPTVVSVGRFEKYKGQHHLIAALPTLLEREPRARLVLVGRGPYEDELRTQAARLGVADQVSFTFVPPAERQAMTDLLAGAHVVALLSEYEAHPVAVMEAVALGRPVVVAPSTGLGELADRGLAERVDDPADPRTVAATLLRHLTARTTAGAEVTAEGNTGNAPAGASGHGTPSTHLPTWDDCAGALADAYRAHA</sequence>
<dbReference type="PANTHER" id="PTHR45947">
    <property type="entry name" value="SULFOQUINOVOSYL TRANSFERASE SQD2"/>
    <property type="match status" value="1"/>
</dbReference>
<dbReference type="InterPro" id="IPR001296">
    <property type="entry name" value="Glyco_trans_1"/>
</dbReference>
<dbReference type="Gene3D" id="3.40.50.2000">
    <property type="entry name" value="Glycogen Phosphorylase B"/>
    <property type="match status" value="2"/>
</dbReference>
<keyword evidence="7" id="KW-1185">Reference proteome</keyword>
<dbReference type="InterPro" id="IPR028098">
    <property type="entry name" value="Glyco_trans_4-like_N"/>
</dbReference>
<organism evidence="6 7">
    <name type="scientific">Protofrankia coriariae</name>
    <dbReference type="NCBI Taxonomy" id="1562887"/>
    <lineage>
        <taxon>Bacteria</taxon>
        <taxon>Bacillati</taxon>
        <taxon>Actinomycetota</taxon>
        <taxon>Actinomycetes</taxon>
        <taxon>Frankiales</taxon>
        <taxon>Frankiaceae</taxon>
        <taxon>Protofrankia</taxon>
    </lineage>
</organism>
<comment type="caution">
    <text evidence="6">The sequence shown here is derived from an EMBL/GenBank/DDBJ whole genome shotgun (WGS) entry which is preliminary data.</text>
</comment>
<feature type="domain" description="Glycosyltransferase subfamily 4-like N-terminal" evidence="5">
    <location>
        <begin position="18"/>
        <end position="182"/>
    </location>
</feature>
<evidence type="ECO:0000259" key="5">
    <source>
        <dbReference type="Pfam" id="PF13439"/>
    </source>
</evidence>
<evidence type="ECO:0000256" key="3">
    <source>
        <dbReference type="SAM" id="MobiDB-lite"/>
    </source>
</evidence>
<feature type="domain" description="Glycosyl transferase family 1" evidence="4">
    <location>
        <begin position="192"/>
        <end position="334"/>
    </location>
</feature>
<protein>
    <submittedName>
        <fullName evidence="6">Glycosyl transferase family 1</fullName>
    </submittedName>
</protein>
<dbReference type="SUPFAM" id="SSF53756">
    <property type="entry name" value="UDP-Glycosyltransferase/glycogen phosphorylase"/>
    <property type="match status" value="1"/>
</dbReference>
<reference evidence="6 7" key="1">
    <citation type="submission" date="2014-12" db="EMBL/GenBank/DDBJ databases">
        <title>Frankia sp. BMG5.1 draft genome.</title>
        <authorList>
            <person name="Gtari M."/>
            <person name="Ghodhbane-Gtari F."/>
            <person name="Nouioui I."/>
            <person name="Ktari A."/>
            <person name="Hezbri K."/>
            <person name="Mimouni W."/>
            <person name="Sbissi I."/>
            <person name="Ayari A."/>
            <person name="Yamanaka T."/>
            <person name="Normand P."/>
            <person name="Tisa L.S."/>
            <person name="Boudabous A."/>
        </authorList>
    </citation>
    <scope>NUCLEOTIDE SEQUENCE [LARGE SCALE GENOMIC DNA]</scope>
    <source>
        <strain evidence="6 7">BMG5.1</strain>
    </source>
</reference>
<evidence type="ECO:0000313" key="6">
    <source>
        <dbReference type="EMBL" id="KLL13063.1"/>
    </source>
</evidence>
<dbReference type="PANTHER" id="PTHR45947:SF3">
    <property type="entry name" value="SULFOQUINOVOSYL TRANSFERASE SQD2"/>
    <property type="match status" value="1"/>
</dbReference>
<dbReference type="Pfam" id="PF00534">
    <property type="entry name" value="Glycos_transf_1"/>
    <property type="match status" value="1"/>
</dbReference>
<dbReference type="RefSeq" id="WP_086055170.1">
    <property type="nucleotide sequence ID" value="NZ_JWIO01000001.1"/>
</dbReference>
<name>A0ABR5F8Q8_9ACTN</name>
<keyword evidence="1" id="KW-0328">Glycosyltransferase</keyword>
<accession>A0ABR5F8Q8</accession>
<keyword evidence="2 6" id="KW-0808">Transferase</keyword>
<evidence type="ECO:0000313" key="7">
    <source>
        <dbReference type="Proteomes" id="UP000035425"/>
    </source>
</evidence>
<dbReference type="InterPro" id="IPR050194">
    <property type="entry name" value="Glycosyltransferase_grp1"/>
</dbReference>
<feature type="region of interest" description="Disordered" evidence="3">
    <location>
        <begin position="341"/>
        <end position="368"/>
    </location>
</feature>
<proteinExistence type="predicted"/>
<dbReference type="CDD" id="cd03801">
    <property type="entry name" value="GT4_PimA-like"/>
    <property type="match status" value="1"/>
</dbReference>
<evidence type="ECO:0000256" key="2">
    <source>
        <dbReference type="ARBA" id="ARBA00022679"/>
    </source>
</evidence>
<evidence type="ECO:0000259" key="4">
    <source>
        <dbReference type="Pfam" id="PF00534"/>
    </source>
</evidence>
<gene>
    <name evidence="6" type="ORF">FrCorBMG51_00590</name>
</gene>
<evidence type="ECO:0000256" key="1">
    <source>
        <dbReference type="ARBA" id="ARBA00022676"/>
    </source>
</evidence>